<dbReference type="PANTHER" id="PTHR43685">
    <property type="entry name" value="GLYCOSYLTRANSFERASE"/>
    <property type="match status" value="1"/>
</dbReference>
<dbReference type="InterPro" id="IPR029044">
    <property type="entry name" value="Nucleotide-diphossugar_trans"/>
</dbReference>
<keyword evidence="6" id="KW-1185">Reference proteome</keyword>
<evidence type="ECO:0000256" key="2">
    <source>
        <dbReference type="ARBA" id="ARBA00022676"/>
    </source>
</evidence>
<evidence type="ECO:0000256" key="3">
    <source>
        <dbReference type="ARBA" id="ARBA00022679"/>
    </source>
</evidence>
<gene>
    <name evidence="5" type="primary">epsE_2</name>
    <name evidence="5" type="ORF">CA12_02530</name>
</gene>
<dbReference type="Proteomes" id="UP000318741">
    <property type="component" value="Chromosome"/>
</dbReference>
<dbReference type="KEGG" id="acaf:CA12_02530"/>
<organism evidence="5 6">
    <name type="scientific">Alienimonas californiensis</name>
    <dbReference type="NCBI Taxonomy" id="2527989"/>
    <lineage>
        <taxon>Bacteria</taxon>
        <taxon>Pseudomonadati</taxon>
        <taxon>Planctomycetota</taxon>
        <taxon>Planctomycetia</taxon>
        <taxon>Planctomycetales</taxon>
        <taxon>Planctomycetaceae</taxon>
        <taxon>Alienimonas</taxon>
    </lineage>
</organism>
<dbReference type="Gene3D" id="3.90.550.10">
    <property type="entry name" value="Spore Coat Polysaccharide Biosynthesis Protein SpsA, Chain A"/>
    <property type="match status" value="1"/>
</dbReference>
<dbReference type="EMBL" id="CP036265">
    <property type="protein sequence ID" value="QDT14185.1"/>
    <property type="molecule type" value="Genomic_DNA"/>
</dbReference>
<feature type="domain" description="Glycosyltransferase 2-like" evidence="4">
    <location>
        <begin position="7"/>
        <end position="128"/>
    </location>
</feature>
<keyword evidence="2 5" id="KW-0328">Glycosyltransferase</keyword>
<dbReference type="InterPro" id="IPR050834">
    <property type="entry name" value="Glycosyltransf_2"/>
</dbReference>
<dbReference type="EC" id="2.4.-.-" evidence="5"/>
<dbReference type="PANTHER" id="PTHR43685:SF5">
    <property type="entry name" value="GLYCOSYLTRANSFERASE EPSE-RELATED"/>
    <property type="match status" value="1"/>
</dbReference>
<proteinExistence type="inferred from homology"/>
<sequence length="316" mass="34616">MTAPAVSVLMPCYNAARYLPAAAGSVLSQTLTDFEVVAVDDGSTDGTKALLDGYAAKDPRVRVISRPNTGIVGALNDGLEQCRAPLVARMDADDVCHPDRLRRQVAFLRDNPECVAVGTAVEVIDEDGAPVGRMIRGGAHAAVVARLLCESAESAQPIHPSVVMRTDAVLAVGGYRKEALWIEDYDLWLRLTALGEIRNMPEALLKYRVHGGSVSAERRELQVEKVRRLVAAARIARGLRADPPYPYRVGARGTAATYRGYVAFALREGRARTAWKYLRRIPRRRFGRVWWLKSAAACGLCPLRWLCPPVATEVSR</sequence>
<accession>A0A517P4B1</accession>
<dbReference type="GO" id="GO:0016757">
    <property type="term" value="F:glycosyltransferase activity"/>
    <property type="evidence" value="ECO:0007669"/>
    <property type="project" value="UniProtKB-KW"/>
</dbReference>
<evidence type="ECO:0000313" key="6">
    <source>
        <dbReference type="Proteomes" id="UP000318741"/>
    </source>
</evidence>
<reference evidence="5 6" key="1">
    <citation type="submission" date="2019-02" db="EMBL/GenBank/DDBJ databases">
        <title>Deep-cultivation of Planctomycetes and their phenomic and genomic characterization uncovers novel biology.</title>
        <authorList>
            <person name="Wiegand S."/>
            <person name="Jogler M."/>
            <person name="Boedeker C."/>
            <person name="Pinto D."/>
            <person name="Vollmers J."/>
            <person name="Rivas-Marin E."/>
            <person name="Kohn T."/>
            <person name="Peeters S.H."/>
            <person name="Heuer A."/>
            <person name="Rast P."/>
            <person name="Oberbeckmann S."/>
            <person name="Bunk B."/>
            <person name="Jeske O."/>
            <person name="Meyerdierks A."/>
            <person name="Storesund J.E."/>
            <person name="Kallscheuer N."/>
            <person name="Luecker S."/>
            <person name="Lage O.M."/>
            <person name="Pohl T."/>
            <person name="Merkel B.J."/>
            <person name="Hornburger P."/>
            <person name="Mueller R.-W."/>
            <person name="Bruemmer F."/>
            <person name="Labrenz M."/>
            <person name="Spormann A.M."/>
            <person name="Op den Camp H."/>
            <person name="Overmann J."/>
            <person name="Amann R."/>
            <person name="Jetten M.S.M."/>
            <person name="Mascher T."/>
            <person name="Medema M.H."/>
            <person name="Devos D.P."/>
            <person name="Kaster A.-K."/>
            <person name="Ovreas L."/>
            <person name="Rohde M."/>
            <person name="Galperin M.Y."/>
            <person name="Jogler C."/>
        </authorList>
    </citation>
    <scope>NUCLEOTIDE SEQUENCE [LARGE SCALE GENOMIC DNA]</scope>
    <source>
        <strain evidence="5 6">CA12</strain>
    </source>
</reference>
<evidence type="ECO:0000256" key="1">
    <source>
        <dbReference type="ARBA" id="ARBA00006739"/>
    </source>
</evidence>
<evidence type="ECO:0000259" key="4">
    <source>
        <dbReference type="Pfam" id="PF00535"/>
    </source>
</evidence>
<protein>
    <submittedName>
        <fullName evidence="5">Glycosyltransferase EpsE</fullName>
        <ecNumber evidence="5">2.4.-.-</ecNumber>
    </submittedName>
</protein>
<keyword evidence="3 5" id="KW-0808">Transferase</keyword>
<name>A0A517P4B1_9PLAN</name>
<dbReference type="Pfam" id="PF00535">
    <property type="entry name" value="Glycos_transf_2"/>
    <property type="match status" value="1"/>
</dbReference>
<dbReference type="SUPFAM" id="SSF53448">
    <property type="entry name" value="Nucleotide-diphospho-sugar transferases"/>
    <property type="match status" value="1"/>
</dbReference>
<evidence type="ECO:0000313" key="5">
    <source>
        <dbReference type="EMBL" id="QDT14185.1"/>
    </source>
</evidence>
<dbReference type="InterPro" id="IPR001173">
    <property type="entry name" value="Glyco_trans_2-like"/>
</dbReference>
<comment type="similarity">
    <text evidence="1">Belongs to the glycosyltransferase 2 family.</text>
</comment>
<dbReference type="OrthoDB" id="9772170at2"/>
<dbReference type="AlphaFoldDB" id="A0A517P4B1"/>